<dbReference type="GO" id="GO:0005886">
    <property type="term" value="C:plasma membrane"/>
    <property type="evidence" value="ECO:0007669"/>
    <property type="project" value="TreeGrafter"/>
</dbReference>
<proteinExistence type="inferred from homology"/>
<dbReference type="PANTHER" id="PTHR10332">
    <property type="entry name" value="EQUILIBRATIVE NUCLEOSIDE TRANSPORTER"/>
    <property type="match status" value="1"/>
</dbReference>
<evidence type="ECO:0000256" key="3">
    <source>
        <dbReference type="ARBA" id="ARBA00022448"/>
    </source>
</evidence>
<feature type="compositionally biased region" description="Basic and acidic residues" evidence="7">
    <location>
        <begin position="145"/>
        <end position="157"/>
    </location>
</feature>
<feature type="transmembrane region" description="Helical" evidence="8">
    <location>
        <begin position="541"/>
        <end position="561"/>
    </location>
</feature>
<evidence type="ECO:0000256" key="2">
    <source>
        <dbReference type="ARBA" id="ARBA00007965"/>
    </source>
</evidence>
<dbReference type="SUPFAM" id="SSF51735">
    <property type="entry name" value="NAD(P)-binding Rossmann-fold domains"/>
    <property type="match status" value="1"/>
</dbReference>
<keyword evidence="10" id="KW-1185">Reference proteome</keyword>
<dbReference type="InterPro" id="IPR036291">
    <property type="entry name" value="NAD(P)-bd_dom_sf"/>
</dbReference>
<feature type="transmembrane region" description="Helical" evidence="8">
    <location>
        <begin position="687"/>
        <end position="709"/>
    </location>
</feature>
<dbReference type="Proteomes" id="UP001209570">
    <property type="component" value="Unassembled WGS sequence"/>
</dbReference>
<comment type="subcellular location">
    <subcellularLocation>
        <location evidence="1">Membrane</location>
        <topology evidence="1">Multi-pass membrane protein</topology>
    </subcellularLocation>
</comment>
<feature type="transmembrane region" description="Helical" evidence="8">
    <location>
        <begin position="507"/>
        <end position="529"/>
    </location>
</feature>
<evidence type="ECO:0000256" key="5">
    <source>
        <dbReference type="ARBA" id="ARBA00022989"/>
    </source>
</evidence>
<dbReference type="AlphaFoldDB" id="A0AAD5Q347"/>
<dbReference type="PANTHER" id="PTHR10332:SF10">
    <property type="entry name" value="EQUILIBRATIVE NUCLEOSIDE TRANSPORTER 4"/>
    <property type="match status" value="1"/>
</dbReference>
<dbReference type="Pfam" id="PF01733">
    <property type="entry name" value="Nucleoside_tran"/>
    <property type="match status" value="1"/>
</dbReference>
<feature type="transmembrane region" description="Helical" evidence="8">
    <location>
        <begin position="387"/>
        <end position="410"/>
    </location>
</feature>
<feature type="compositionally biased region" description="Low complexity" evidence="7">
    <location>
        <begin position="195"/>
        <end position="212"/>
    </location>
</feature>
<feature type="region of interest" description="Disordered" evidence="7">
    <location>
        <begin position="119"/>
        <end position="240"/>
    </location>
</feature>
<evidence type="ECO:0000256" key="1">
    <source>
        <dbReference type="ARBA" id="ARBA00004141"/>
    </source>
</evidence>
<keyword evidence="5 8" id="KW-1133">Transmembrane helix</keyword>
<feature type="compositionally biased region" description="Acidic residues" evidence="7">
    <location>
        <begin position="122"/>
        <end position="131"/>
    </location>
</feature>
<dbReference type="Gene3D" id="1.20.1250.20">
    <property type="entry name" value="MFS general substrate transporter like domains"/>
    <property type="match status" value="1"/>
</dbReference>
<dbReference type="InterPro" id="IPR002259">
    <property type="entry name" value="Eqnu_transpt"/>
</dbReference>
<feature type="transmembrane region" description="Helical" evidence="8">
    <location>
        <begin position="350"/>
        <end position="367"/>
    </location>
</feature>
<dbReference type="Gene3D" id="3.40.50.720">
    <property type="entry name" value="NAD(P)-binding Rossmann-like Domain"/>
    <property type="match status" value="1"/>
</dbReference>
<keyword evidence="6 8" id="KW-0472">Membrane</keyword>
<comment type="similarity">
    <text evidence="2">Belongs to the SLC29A/ENT transporter (TC 2.A.57) family.</text>
</comment>
<sequence length="784" mass="87272">MSANTNTNARILVTGASGQLGRATLRHLLETLRVDPKRIIAGSRDTAKLQDVAVKGVEVRRLDLGTMKRWARLREAGCPIKPAVVHELRWTGYYSLLKRFQKIRPYLHVVEDDATEDHVCLDDDGNDEGSSTDDIASSSDDAVEKDEASDQEGKVSEQGDDESGQESGQEDEVSGKDEDEDVLDSDEDVDDDYSDNSSSNRAASSSSVPHPVSSHRRSRSASGRSQDHGDTSSLVSVEPPDKVHDNWKAWEAYFEKYKARTFQVIPVFETLRSSLRNRRIASTARGKSGAAPLIPEDEFEYYSKSEHHHQPTKMHSPVKNDKLIQEDQLEAGSDGIPEEIWEDIHKNDKFIYFSLMFLNASVLWAYYSCLSAQDFYMVHFSKADLKFTFLTTLVTAWPMVFGHLIQIVFGMDKRFSQAGRTYLGYCIFILMGLCIMIFSAVTFDHGADEVIGKTLDGNDILYNKGQRIGGILVLMCFGIVGFSNSLSEANYYTLAALFPVEKYTNAVQIGNVCAGIVNITLNTVIRLIVGGVHQKKSSTNLSFYLFFSMLIVVMLVAMYVYRRLMNLPCIRFLIERNDAATKENDLAAMSPLQNIRNLVRIFKVIWVPAIAQWLIFFVSLSVFPGFGCAALRNVDKPYVEEKQETTSVWYCAPGIIGSYNYGDFIGRILCTAAVYKILTMKLSFSLTVIRLAFIPLMLMGVAGTSFYAFGSHVEVSLVYNILMTLVIGITNGLLSTVTMGTAPRMLPPHDRESGGAVMVFFLFLGIASGAHFGFLTSDNGWLGL</sequence>
<feature type="transmembrane region" description="Helical" evidence="8">
    <location>
        <begin position="754"/>
        <end position="774"/>
    </location>
</feature>
<keyword evidence="4 8" id="KW-0812">Transmembrane</keyword>
<reference evidence="9" key="1">
    <citation type="submission" date="2021-12" db="EMBL/GenBank/DDBJ databases">
        <title>Prjna785345.</title>
        <authorList>
            <person name="Rujirawat T."/>
            <person name="Krajaejun T."/>
        </authorList>
    </citation>
    <scope>NUCLEOTIDE SEQUENCE</scope>
    <source>
        <strain evidence="9">Pi057C3</strain>
    </source>
</reference>
<evidence type="ECO:0000313" key="9">
    <source>
        <dbReference type="EMBL" id="KAJ0394286.1"/>
    </source>
</evidence>
<evidence type="ECO:0000256" key="8">
    <source>
        <dbReference type="SAM" id="Phobius"/>
    </source>
</evidence>
<keyword evidence="3" id="KW-0813">Transport</keyword>
<feature type="transmembrane region" description="Helical" evidence="8">
    <location>
        <begin position="422"/>
        <end position="443"/>
    </location>
</feature>
<protein>
    <submittedName>
        <fullName evidence="9">Uncharacterized protein</fullName>
    </submittedName>
</protein>
<name>A0AAD5Q347_PYTIN</name>
<comment type="caution">
    <text evidence="9">The sequence shown here is derived from an EMBL/GenBank/DDBJ whole genome shotgun (WGS) entry which is preliminary data.</text>
</comment>
<feature type="transmembrane region" description="Helical" evidence="8">
    <location>
        <begin position="721"/>
        <end position="742"/>
    </location>
</feature>
<organism evidence="9 10">
    <name type="scientific">Pythium insidiosum</name>
    <name type="common">Pythiosis disease agent</name>
    <dbReference type="NCBI Taxonomy" id="114742"/>
    <lineage>
        <taxon>Eukaryota</taxon>
        <taxon>Sar</taxon>
        <taxon>Stramenopiles</taxon>
        <taxon>Oomycota</taxon>
        <taxon>Peronosporomycetes</taxon>
        <taxon>Pythiales</taxon>
        <taxon>Pythiaceae</taxon>
        <taxon>Pythium</taxon>
    </lineage>
</organism>
<dbReference type="PRINTS" id="PR01130">
    <property type="entry name" value="DERENTRNSPRT"/>
</dbReference>
<feature type="transmembrane region" description="Helical" evidence="8">
    <location>
        <begin position="468"/>
        <end position="486"/>
    </location>
</feature>
<accession>A0AAD5Q347</accession>
<dbReference type="InterPro" id="IPR036259">
    <property type="entry name" value="MFS_trans_sf"/>
</dbReference>
<dbReference type="EMBL" id="JAKCXM010000421">
    <property type="protein sequence ID" value="KAJ0394286.1"/>
    <property type="molecule type" value="Genomic_DNA"/>
</dbReference>
<evidence type="ECO:0000256" key="7">
    <source>
        <dbReference type="SAM" id="MobiDB-lite"/>
    </source>
</evidence>
<evidence type="ECO:0000256" key="4">
    <source>
        <dbReference type="ARBA" id="ARBA00022692"/>
    </source>
</evidence>
<evidence type="ECO:0000313" key="10">
    <source>
        <dbReference type="Proteomes" id="UP001209570"/>
    </source>
</evidence>
<gene>
    <name evidence="9" type="ORF">P43SY_007386</name>
</gene>
<dbReference type="GO" id="GO:0005337">
    <property type="term" value="F:nucleoside transmembrane transporter activity"/>
    <property type="evidence" value="ECO:0007669"/>
    <property type="project" value="InterPro"/>
</dbReference>
<feature type="compositionally biased region" description="Acidic residues" evidence="7">
    <location>
        <begin position="158"/>
        <end position="194"/>
    </location>
</feature>
<feature type="transmembrane region" description="Helical" evidence="8">
    <location>
        <begin position="604"/>
        <end position="627"/>
    </location>
</feature>
<dbReference type="SUPFAM" id="SSF103473">
    <property type="entry name" value="MFS general substrate transporter"/>
    <property type="match status" value="1"/>
</dbReference>
<evidence type="ECO:0000256" key="6">
    <source>
        <dbReference type="ARBA" id="ARBA00023136"/>
    </source>
</evidence>